<evidence type="ECO:0000256" key="11">
    <source>
        <dbReference type="ARBA" id="ARBA00023136"/>
    </source>
</evidence>
<keyword evidence="5" id="KW-0997">Cell inner membrane</keyword>
<name>A0A644ZIS9_9ZZZZ</name>
<feature type="transmembrane region" description="Helical" evidence="12">
    <location>
        <begin position="233"/>
        <end position="251"/>
    </location>
</feature>
<feature type="transmembrane region" description="Helical" evidence="12">
    <location>
        <begin position="70"/>
        <end position="91"/>
    </location>
</feature>
<comment type="caution">
    <text evidence="13">The sequence shown here is derived from an EMBL/GenBank/DDBJ whole genome shotgun (WGS) entry which is preliminary data.</text>
</comment>
<feature type="transmembrane region" description="Helical" evidence="12">
    <location>
        <begin position="12"/>
        <end position="31"/>
    </location>
</feature>
<keyword evidence="7 12" id="KW-0812">Transmembrane</keyword>
<feature type="transmembrane region" description="Helical" evidence="12">
    <location>
        <begin position="387"/>
        <end position="409"/>
    </location>
</feature>
<dbReference type="PIRSF" id="PIRSF006247">
    <property type="entry name" value="TrkH"/>
    <property type="match status" value="1"/>
</dbReference>
<evidence type="ECO:0000256" key="1">
    <source>
        <dbReference type="ARBA" id="ARBA00004429"/>
    </source>
</evidence>
<feature type="transmembrane region" description="Helical" evidence="12">
    <location>
        <begin position="37"/>
        <end position="58"/>
    </location>
</feature>
<keyword evidence="4" id="KW-1003">Cell membrane</keyword>
<evidence type="ECO:0000256" key="12">
    <source>
        <dbReference type="SAM" id="Phobius"/>
    </source>
</evidence>
<feature type="transmembrane region" description="Helical" evidence="12">
    <location>
        <begin position="271"/>
        <end position="292"/>
    </location>
</feature>
<dbReference type="AlphaFoldDB" id="A0A644ZIS9"/>
<keyword evidence="10" id="KW-0406">Ion transport</keyword>
<evidence type="ECO:0000313" key="13">
    <source>
        <dbReference type="EMBL" id="MPM40729.1"/>
    </source>
</evidence>
<keyword evidence="11 12" id="KW-0472">Membrane</keyword>
<evidence type="ECO:0000256" key="6">
    <source>
        <dbReference type="ARBA" id="ARBA00022538"/>
    </source>
</evidence>
<dbReference type="InterPro" id="IPR004772">
    <property type="entry name" value="TrkH"/>
</dbReference>
<keyword evidence="8" id="KW-0630">Potassium</keyword>
<gene>
    <name evidence="13" type="primary">trkG_9</name>
    <name evidence="13" type="ORF">SDC9_87377</name>
</gene>
<dbReference type="InterPro" id="IPR003445">
    <property type="entry name" value="Cat_transpt"/>
</dbReference>
<feature type="transmembrane region" description="Helical" evidence="12">
    <location>
        <begin position="421"/>
        <end position="439"/>
    </location>
</feature>
<evidence type="ECO:0000256" key="10">
    <source>
        <dbReference type="ARBA" id="ARBA00023065"/>
    </source>
</evidence>
<proteinExistence type="inferred from homology"/>
<dbReference type="GO" id="GO:0005886">
    <property type="term" value="C:plasma membrane"/>
    <property type="evidence" value="ECO:0007669"/>
    <property type="project" value="UniProtKB-SubCell"/>
</dbReference>
<feature type="transmembrane region" description="Helical" evidence="12">
    <location>
        <begin position="329"/>
        <end position="355"/>
    </location>
</feature>
<feature type="transmembrane region" description="Helical" evidence="12">
    <location>
        <begin position="178"/>
        <end position="199"/>
    </location>
</feature>
<keyword evidence="9 12" id="KW-1133">Transmembrane helix</keyword>
<keyword evidence="6" id="KW-0633">Potassium transport</keyword>
<protein>
    <submittedName>
        <fullName evidence="13">Trk system potassium uptake protein TrkG</fullName>
    </submittedName>
</protein>
<dbReference type="PANTHER" id="PTHR32024:SF2">
    <property type="entry name" value="TRK SYSTEM POTASSIUM UPTAKE PROTEIN TRKG-RELATED"/>
    <property type="match status" value="1"/>
</dbReference>
<comment type="subcellular location">
    <subcellularLocation>
        <location evidence="1">Cell inner membrane</location>
        <topology evidence="1">Multi-pass membrane protein</topology>
    </subcellularLocation>
</comment>
<feature type="transmembrane region" description="Helical" evidence="12">
    <location>
        <begin position="125"/>
        <end position="147"/>
    </location>
</feature>
<evidence type="ECO:0000256" key="8">
    <source>
        <dbReference type="ARBA" id="ARBA00022958"/>
    </source>
</evidence>
<feature type="transmembrane region" description="Helical" evidence="12">
    <location>
        <begin position="451"/>
        <end position="473"/>
    </location>
</feature>
<sequence>MNVKLVMSILGKVSLAFGICLMIPFLAAFYFNEKQTVEFLLPITISLLLGIFMSRMKAEYKGHLSLREGLALVGFSWLLVCLLGALPYLFFGFDLISSLFESISGFTTTGATSINNLDAIPSSLILWRSLTQWFGGLGIILIFITLVPQVGSSGERLFTAELHGESTERIMPRIKTTVYAISIAYMAATFLLMGILYTLNVTLFEAVNYAMTTVSTGGFCMQKEGLAHFNSTAVEVVILLFMLFSGGNYVLYYKTYKEGFKDLWQDTELMAYLSVILFFTFAMAINLFYSSYYGLSQSLYYSFFQSVSTITTTGHYLQNYNEWPEFSRFCILLMMFVGGCAGSTAGGIKVARFLILFKLSWAELKRTLHPRMVIDIKLSGNHITPNMIIGISRFFFFYIAIFVFATLFLSLTDRLGMLDSIGIAAACLANIGPAFDMVAPLSTYADVSGAAKLISCVLMLLGRLEIFSLLIFLNPEFWHGSKKW</sequence>
<evidence type="ECO:0000256" key="4">
    <source>
        <dbReference type="ARBA" id="ARBA00022475"/>
    </source>
</evidence>
<dbReference type="Pfam" id="PF02386">
    <property type="entry name" value="TrkH"/>
    <property type="match status" value="1"/>
</dbReference>
<evidence type="ECO:0000256" key="3">
    <source>
        <dbReference type="ARBA" id="ARBA00022448"/>
    </source>
</evidence>
<reference evidence="13" key="1">
    <citation type="submission" date="2019-08" db="EMBL/GenBank/DDBJ databases">
        <authorList>
            <person name="Kucharzyk K."/>
            <person name="Murdoch R.W."/>
            <person name="Higgins S."/>
            <person name="Loffler F."/>
        </authorList>
    </citation>
    <scope>NUCLEOTIDE SEQUENCE</scope>
</reference>
<evidence type="ECO:0000256" key="9">
    <source>
        <dbReference type="ARBA" id="ARBA00022989"/>
    </source>
</evidence>
<keyword evidence="3" id="KW-0813">Transport</keyword>
<dbReference type="GO" id="GO:0015379">
    <property type="term" value="F:potassium:chloride symporter activity"/>
    <property type="evidence" value="ECO:0007669"/>
    <property type="project" value="InterPro"/>
</dbReference>
<comment type="similarity">
    <text evidence="2">Belongs to the TrkH potassium transport family.</text>
</comment>
<evidence type="ECO:0000256" key="5">
    <source>
        <dbReference type="ARBA" id="ARBA00022519"/>
    </source>
</evidence>
<accession>A0A644ZIS9</accession>
<evidence type="ECO:0000256" key="2">
    <source>
        <dbReference type="ARBA" id="ARBA00009137"/>
    </source>
</evidence>
<organism evidence="13">
    <name type="scientific">bioreactor metagenome</name>
    <dbReference type="NCBI Taxonomy" id="1076179"/>
    <lineage>
        <taxon>unclassified sequences</taxon>
        <taxon>metagenomes</taxon>
        <taxon>ecological metagenomes</taxon>
    </lineage>
</organism>
<dbReference type="EMBL" id="VSSQ01009106">
    <property type="protein sequence ID" value="MPM40729.1"/>
    <property type="molecule type" value="Genomic_DNA"/>
</dbReference>
<dbReference type="PANTHER" id="PTHR32024">
    <property type="entry name" value="TRK SYSTEM POTASSIUM UPTAKE PROTEIN TRKG-RELATED"/>
    <property type="match status" value="1"/>
</dbReference>
<evidence type="ECO:0000256" key="7">
    <source>
        <dbReference type="ARBA" id="ARBA00022692"/>
    </source>
</evidence>